<keyword evidence="3" id="KW-1185">Reference proteome</keyword>
<evidence type="ECO:0000259" key="1">
    <source>
        <dbReference type="Pfam" id="PF13709"/>
    </source>
</evidence>
<dbReference type="AlphaFoldDB" id="A0A7X1B3E3"/>
<proteinExistence type="predicted"/>
<protein>
    <submittedName>
        <fullName evidence="2">DUF4159 domain-containing protein</fullName>
    </submittedName>
</protein>
<comment type="caution">
    <text evidence="2">The sequence shown here is derived from an EMBL/GenBank/DDBJ whole genome shotgun (WGS) entry which is preliminary data.</text>
</comment>
<dbReference type="EMBL" id="JACHVC010000001">
    <property type="protein sequence ID" value="MBC2604787.1"/>
    <property type="molecule type" value="Genomic_DNA"/>
</dbReference>
<reference evidence="2 3" key="1">
    <citation type="submission" date="2020-07" db="EMBL/GenBank/DDBJ databases">
        <authorList>
            <person name="Feng X."/>
        </authorList>
    </citation>
    <scope>NUCLEOTIDE SEQUENCE [LARGE SCALE GENOMIC DNA]</scope>
    <source>
        <strain evidence="2 3">JCM23202</strain>
    </source>
</reference>
<feature type="domain" description="DUF4159" evidence="1">
    <location>
        <begin position="22"/>
        <end position="245"/>
    </location>
</feature>
<dbReference type="RefSeq" id="WP_185658708.1">
    <property type="nucleotide sequence ID" value="NZ_CAWPOO010000001.1"/>
</dbReference>
<organism evidence="2 3">
    <name type="scientific">Pelagicoccus albus</name>
    <dbReference type="NCBI Taxonomy" id="415222"/>
    <lineage>
        <taxon>Bacteria</taxon>
        <taxon>Pseudomonadati</taxon>
        <taxon>Verrucomicrobiota</taxon>
        <taxon>Opitutia</taxon>
        <taxon>Puniceicoccales</taxon>
        <taxon>Pelagicoccaceae</taxon>
        <taxon>Pelagicoccus</taxon>
    </lineage>
</organism>
<gene>
    <name evidence="2" type="ORF">H5P27_01830</name>
</gene>
<dbReference type="Pfam" id="PF13709">
    <property type="entry name" value="DUF4159"/>
    <property type="match status" value="1"/>
</dbReference>
<dbReference type="Proteomes" id="UP000526501">
    <property type="component" value="Unassembled WGS sequence"/>
</dbReference>
<dbReference type="Gene3D" id="3.40.50.12140">
    <property type="entry name" value="Domain of unknown function DUF4159"/>
    <property type="match status" value="1"/>
</dbReference>
<dbReference type="InterPro" id="IPR025297">
    <property type="entry name" value="DUF4159"/>
</dbReference>
<evidence type="ECO:0000313" key="3">
    <source>
        <dbReference type="Proteomes" id="UP000526501"/>
    </source>
</evidence>
<name>A0A7X1B3E3_9BACT</name>
<evidence type="ECO:0000313" key="2">
    <source>
        <dbReference type="EMBL" id="MBC2604787.1"/>
    </source>
</evidence>
<sequence>MSDRAGVPEWEVPARFKHDVFTFARVQYDSFRGRGWGGRGRWAIDYPDAELNFAYRLQQMTSLKVNPDSAVVRLDEDNLADYPFLYMVEPGSLSFRETEVRALRDYLLNGGFLMVDDFWGDAEWENLEYELRRVFPDREFHELELEHPIFHIVFDLQEKPQVPSVGHARHYEGTDITWETDKGPSAEFVHYRAIYDDQGRMCVIICHNTDLGDGWEREGESEWYFREFSEKRAYPMGINIIVYAMTH</sequence>
<accession>A0A7X1B3E3</accession>